<reference evidence="2" key="2">
    <citation type="submission" date="2021-01" db="EMBL/GenBank/DDBJ databases">
        <authorList>
            <person name="Schikora-Tamarit M.A."/>
        </authorList>
    </citation>
    <scope>NUCLEOTIDE SEQUENCE</scope>
    <source>
        <strain evidence="2">CBS6341</strain>
    </source>
</reference>
<keyword evidence="3" id="KW-1185">Reference proteome</keyword>
<dbReference type="GO" id="GO:0008608">
    <property type="term" value="P:attachment of spindle microtubules to kinetochore"/>
    <property type="evidence" value="ECO:0007669"/>
    <property type="project" value="InterPro"/>
</dbReference>
<dbReference type="OrthoDB" id="3358869at2759"/>
<dbReference type="InterPro" id="IPR042332">
    <property type="entry name" value="Hsk3"/>
</dbReference>
<dbReference type="Proteomes" id="UP000769528">
    <property type="component" value="Unassembled WGS sequence"/>
</dbReference>
<dbReference type="AlphaFoldDB" id="A0A9P8TGY3"/>
<name>A0A9P8TGY3_9ASCO</name>
<dbReference type="InterPro" id="IPR013183">
    <property type="entry name" value="Hsk3-like"/>
</dbReference>
<protein>
    <submittedName>
        <fullName evidence="2">Uncharacterized protein</fullName>
    </submittedName>
</protein>
<dbReference type="GO" id="GO:0042729">
    <property type="term" value="C:DASH complex"/>
    <property type="evidence" value="ECO:0007669"/>
    <property type="project" value="TreeGrafter"/>
</dbReference>
<evidence type="ECO:0000256" key="1">
    <source>
        <dbReference type="SAM" id="MobiDB-lite"/>
    </source>
</evidence>
<organism evidence="2 3">
    <name type="scientific">Wickerhamomyces mucosus</name>
    <dbReference type="NCBI Taxonomy" id="1378264"/>
    <lineage>
        <taxon>Eukaryota</taxon>
        <taxon>Fungi</taxon>
        <taxon>Dikarya</taxon>
        <taxon>Ascomycota</taxon>
        <taxon>Saccharomycotina</taxon>
        <taxon>Saccharomycetes</taxon>
        <taxon>Phaffomycetales</taxon>
        <taxon>Wickerhamomycetaceae</taxon>
        <taxon>Wickerhamomyces</taxon>
    </lineage>
</organism>
<feature type="region of interest" description="Disordered" evidence="1">
    <location>
        <begin position="72"/>
        <end position="101"/>
    </location>
</feature>
<comment type="caution">
    <text evidence="2">The sequence shown here is derived from an EMBL/GenBank/DDBJ whole genome shotgun (WGS) entry which is preliminary data.</text>
</comment>
<dbReference type="Pfam" id="PF08227">
    <property type="entry name" value="DASH_Hsk3"/>
    <property type="match status" value="1"/>
</dbReference>
<accession>A0A9P8TGY3</accession>
<evidence type="ECO:0000313" key="2">
    <source>
        <dbReference type="EMBL" id="KAH3678409.1"/>
    </source>
</evidence>
<dbReference type="PANTHER" id="PTHR28289">
    <property type="entry name" value="DASH COMPLEX SUBUNIT HSK3"/>
    <property type="match status" value="1"/>
</dbReference>
<dbReference type="EMBL" id="JAEUBF010000443">
    <property type="protein sequence ID" value="KAH3678409.1"/>
    <property type="molecule type" value="Genomic_DNA"/>
</dbReference>
<dbReference type="GO" id="GO:0051010">
    <property type="term" value="F:microtubule plus-end binding"/>
    <property type="evidence" value="ECO:0007669"/>
    <property type="project" value="TreeGrafter"/>
</dbReference>
<gene>
    <name evidence="2" type="ORF">WICMUC_001426</name>
</gene>
<dbReference type="PANTHER" id="PTHR28289:SF1">
    <property type="entry name" value="DASH COMPLEX SUBUNIT HSK3"/>
    <property type="match status" value="1"/>
</dbReference>
<proteinExistence type="predicted"/>
<evidence type="ECO:0000313" key="3">
    <source>
        <dbReference type="Proteomes" id="UP000769528"/>
    </source>
</evidence>
<sequence>MLRRSTITKSTATTSLKQRQLSHLHSQLAQLEANLSDFDNLIKITAFQANYIKQLGINHASLFMSSHKVFEDDVRNQERENEESEQADGELNNDQDDDFTG</sequence>
<reference evidence="2" key="1">
    <citation type="journal article" date="2021" name="Open Biol.">
        <title>Shared evolutionary footprints suggest mitochondrial oxidative damage underlies multiple complex I losses in fungi.</title>
        <authorList>
            <person name="Schikora-Tamarit M.A."/>
            <person name="Marcet-Houben M."/>
            <person name="Nosek J."/>
            <person name="Gabaldon T."/>
        </authorList>
    </citation>
    <scope>NUCLEOTIDE SEQUENCE</scope>
    <source>
        <strain evidence="2">CBS6341</strain>
    </source>
</reference>
<feature type="compositionally biased region" description="Acidic residues" evidence="1">
    <location>
        <begin position="80"/>
        <end position="101"/>
    </location>
</feature>